<dbReference type="GO" id="GO:0016810">
    <property type="term" value="F:hydrolase activity, acting on carbon-nitrogen (but not peptide) bonds"/>
    <property type="evidence" value="ECO:0007669"/>
    <property type="project" value="InterPro"/>
</dbReference>
<feature type="domain" description="Aminodeoxyfutalosine deaminase/Imidazolonepropionase-like composite" evidence="5">
    <location>
        <begin position="20"/>
        <end position="43"/>
    </location>
</feature>
<evidence type="ECO:0000313" key="7">
    <source>
        <dbReference type="Proteomes" id="UP000824073"/>
    </source>
</evidence>
<gene>
    <name evidence="6" type="ORF">IAB67_09900</name>
</gene>
<dbReference type="EMBL" id="DVMR01000075">
    <property type="protein sequence ID" value="HIU44598.1"/>
    <property type="molecule type" value="Genomic_DNA"/>
</dbReference>
<dbReference type="InterPro" id="IPR051781">
    <property type="entry name" value="Metallo-dep_Hydrolase"/>
</dbReference>
<dbReference type="Pfam" id="PF22039">
    <property type="entry name" value="HUTI_composite_bact"/>
    <property type="match status" value="1"/>
</dbReference>
<dbReference type="AlphaFoldDB" id="A0A9D1LMH6"/>
<dbReference type="Gene3D" id="2.30.40.10">
    <property type="entry name" value="Urease, subunit C, domain 1"/>
    <property type="match status" value="1"/>
</dbReference>
<keyword evidence="3" id="KW-0862">Zinc</keyword>
<dbReference type="InterPro" id="IPR057744">
    <property type="entry name" value="OTAase-like"/>
</dbReference>
<dbReference type="InterPro" id="IPR054418">
    <property type="entry name" value="MQNX/HUTI_composite_N"/>
</dbReference>
<dbReference type="InterPro" id="IPR006680">
    <property type="entry name" value="Amidohydro-rel"/>
</dbReference>
<comment type="caution">
    <text evidence="6">The sequence shown here is derived from an EMBL/GenBank/DDBJ whole genome shotgun (WGS) entry which is preliminary data.</text>
</comment>
<keyword evidence="2" id="KW-0378">Hydrolase</keyword>
<reference evidence="6" key="2">
    <citation type="journal article" date="2021" name="PeerJ">
        <title>Extensive microbial diversity within the chicken gut microbiome revealed by metagenomics and culture.</title>
        <authorList>
            <person name="Gilroy R."/>
            <person name="Ravi A."/>
            <person name="Getino M."/>
            <person name="Pursley I."/>
            <person name="Horton D.L."/>
            <person name="Alikhan N.F."/>
            <person name="Baker D."/>
            <person name="Gharbi K."/>
            <person name="Hall N."/>
            <person name="Watson M."/>
            <person name="Adriaenssens E.M."/>
            <person name="Foster-Nyarko E."/>
            <person name="Jarju S."/>
            <person name="Secka A."/>
            <person name="Antonio M."/>
            <person name="Oren A."/>
            <person name="Chaudhuri R.R."/>
            <person name="La Ragione R."/>
            <person name="Hildebrand F."/>
            <person name="Pallen M.J."/>
        </authorList>
    </citation>
    <scope>NUCLEOTIDE SEQUENCE</scope>
    <source>
        <strain evidence="6">CHK191-8634</strain>
    </source>
</reference>
<proteinExistence type="predicted"/>
<keyword evidence="1" id="KW-0479">Metal-binding</keyword>
<dbReference type="PANTHER" id="PTHR43135:SF3">
    <property type="entry name" value="ALPHA-D-RIBOSE 1-METHYLPHOSPHONATE 5-TRIPHOSPHATE DIPHOSPHATASE"/>
    <property type="match status" value="1"/>
</dbReference>
<dbReference type="Pfam" id="PF01979">
    <property type="entry name" value="Amidohydro_1"/>
    <property type="match status" value="1"/>
</dbReference>
<dbReference type="PANTHER" id="PTHR43135">
    <property type="entry name" value="ALPHA-D-RIBOSE 1-METHYLPHOSPHONATE 5-TRIPHOSPHATE DIPHOSPHATASE"/>
    <property type="match status" value="1"/>
</dbReference>
<organism evidence="6 7">
    <name type="scientific">Candidatus Ventrousia excrementavium</name>
    <dbReference type="NCBI Taxonomy" id="2840961"/>
    <lineage>
        <taxon>Bacteria</taxon>
        <taxon>Bacillati</taxon>
        <taxon>Bacillota</taxon>
        <taxon>Clostridia</taxon>
        <taxon>Eubacteriales</taxon>
        <taxon>Clostridiaceae</taxon>
        <taxon>Clostridiaceae incertae sedis</taxon>
        <taxon>Candidatus Ventrousia</taxon>
    </lineage>
</organism>
<accession>A0A9D1LMH6</accession>
<feature type="domain" description="Amidohydrolase-related" evidence="4">
    <location>
        <begin position="55"/>
        <end position="389"/>
    </location>
</feature>
<dbReference type="SUPFAM" id="SSF51338">
    <property type="entry name" value="Composite domain of metallo-dependent hydrolases"/>
    <property type="match status" value="1"/>
</dbReference>
<dbReference type="InterPro" id="IPR032466">
    <property type="entry name" value="Metal_Hydrolase"/>
</dbReference>
<protein>
    <submittedName>
        <fullName evidence="6">Amidohydrolase family protein</fullName>
    </submittedName>
</protein>
<evidence type="ECO:0000256" key="3">
    <source>
        <dbReference type="ARBA" id="ARBA00022833"/>
    </source>
</evidence>
<evidence type="ECO:0000256" key="2">
    <source>
        <dbReference type="ARBA" id="ARBA00022801"/>
    </source>
</evidence>
<dbReference type="CDD" id="cd01299">
    <property type="entry name" value="Met_dep_hydrolase_A"/>
    <property type="match status" value="1"/>
</dbReference>
<dbReference type="Proteomes" id="UP000824073">
    <property type="component" value="Unassembled WGS sequence"/>
</dbReference>
<evidence type="ECO:0000259" key="4">
    <source>
        <dbReference type="Pfam" id="PF01979"/>
    </source>
</evidence>
<name>A0A9D1LMH6_9CLOT</name>
<dbReference type="InterPro" id="IPR011059">
    <property type="entry name" value="Metal-dep_hydrolase_composite"/>
</dbReference>
<evidence type="ECO:0000313" key="6">
    <source>
        <dbReference type="EMBL" id="HIU44598.1"/>
    </source>
</evidence>
<dbReference type="Gene3D" id="3.20.20.140">
    <property type="entry name" value="Metal-dependent hydrolases"/>
    <property type="match status" value="1"/>
</dbReference>
<sequence length="390" mass="42140">MIVKADRVIVGDGKSVLEGAAVCVQDGRIAAVGTPQELRSQFPLEDVIEFPGASLLPGLIDMHVHIGYFGERDDASEFEKNSDLAALFAVDSMKKTLEAGVTTVRDVSSARGIAQTLRRAEQKGLAVIPRIITCGQGICMTGGHGWTMTGAVCECDGEWEIRKAIRRQLRDGADWIKVLTSEAYRGQELTQPELDAAVDECHRMGCKVAVHAGYIPSVEMAIKAGFDTIEHGTYLTVEQAHEMREKGIAWTPTIVAFSYIRDVMRNAAGEQESGLDLGYIGEAADIYERNFKALYDTGVTVVTGTDQVLGGAPVSPVARECQYMVDYGITPLEAIACATRNCAEVLGMGDELGQVRENYLADLIAVDGDPSKDILALKNVRAVILKGELL</sequence>
<dbReference type="SUPFAM" id="SSF51556">
    <property type="entry name" value="Metallo-dependent hydrolases"/>
    <property type="match status" value="1"/>
</dbReference>
<reference evidence="6" key="1">
    <citation type="submission" date="2020-10" db="EMBL/GenBank/DDBJ databases">
        <authorList>
            <person name="Gilroy R."/>
        </authorList>
    </citation>
    <scope>NUCLEOTIDE SEQUENCE</scope>
    <source>
        <strain evidence="6">CHK191-8634</strain>
    </source>
</reference>
<dbReference type="GO" id="GO:0046872">
    <property type="term" value="F:metal ion binding"/>
    <property type="evidence" value="ECO:0007669"/>
    <property type="project" value="UniProtKB-KW"/>
</dbReference>
<evidence type="ECO:0000256" key="1">
    <source>
        <dbReference type="ARBA" id="ARBA00022723"/>
    </source>
</evidence>
<evidence type="ECO:0000259" key="5">
    <source>
        <dbReference type="Pfam" id="PF22039"/>
    </source>
</evidence>